<evidence type="ECO:0000313" key="9">
    <source>
        <dbReference type="EMBL" id="EDO49534.1"/>
    </source>
</evidence>
<evidence type="ECO:0000256" key="2">
    <source>
        <dbReference type="ARBA" id="ARBA00022553"/>
    </source>
</evidence>
<dbReference type="SMART" id="SM00100">
    <property type="entry name" value="cNMP"/>
    <property type="match status" value="2"/>
</dbReference>
<dbReference type="Gene3D" id="2.60.120.10">
    <property type="entry name" value="Jelly Rolls"/>
    <property type="match status" value="2"/>
</dbReference>
<feature type="domain" description="Cyclic nucleotide-binding" evidence="8">
    <location>
        <begin position="252"/>
        <end position="375"/>
    </location>
</feature>
<dbReference type="PANTHER" id="PTHR11635">
    <property type="entry name" value="CAMP-DEPENDENT PROTEIN KINASE REGULATORY CHAIN"/>
    <property type="match status" value="1"/>
</dbReference>
<dbReference type="GO" id="GO:0007189">
    <property type="term" value="P:adenylate cyclase-activating G protein-coupled receptor signaling pathway"/>
    <property type="evidence" value="ECO:0000318"/>
    <property type="project" value="GO_Central"/>
</dbReference>
<keyword evidence="4" id="KW-0677">Repeat</keyword>
<keyword evidence="6 7" id="KW-0114">cAMP</keyword>
<proteinExistence type="inferred from homology"/>
<dbReference type="PROSITE" id="PS00889">
    <property type="entry name" value="CNMP_BINDING_2"/>
    <property type="match status" value="1"/>
</dbReference>
<dbReference type="KEGG" id="nve:5521815"/>
<feature type="binding site" evidence="7">
    <location>
        <position position="208"/>
    </location>
    <ligand>
        <name>3',5'-cyclic AMP</name>
        <dbReference type="ChEBI" id="CHEBI:58165"/>
        <label>1</label>
    </ligand>
</feature>
<dbReference type="GO" id="GO:0030552">
    <property type="term" value="F:cAMP binding"/>
    <property type="evidence" value="ECO:0000318"/>
    <property type="project" value="GO_Central"/>
</dbReference>
<evidence type="ECO:0000256" key="6">
    <source>
        <dbReference type="ARBA" id="ARBA00023149"/>
    </source>
</evidence>
<gene>
    <name evidence="9" type="ORF">NEMVEDRAFT_v1g80319</name>
</gene>
<dbReference type="GO" id="GO:0004862">
    <property type="term" value="F:cAMP-dependent protein kinase inhibitor activity"/>
    <property type="evidence" value="ECO:0000318"/>
    <property type="project" value="GO_Central"/>
</dbReference>
<dbReference type="PROSITE" id="PS00888">
    <property type="entry name" value="CNMP_BINDING_1"/>
    <property type="match status" value="1"/>
</dbReference>
<feature type="binding site" evidence="7">
    <location>
        <position position="324"/>
    </location>
    <ligand>
        <name>3',5'-cyclic AMP</name>
        <dbReference type="ChEBI" id="CHEBI:58165"/>
        <label>2</label>
    </ligand>
</feature>
<sequence>MIVTRTSQELHKLLQSFILDVFTEQPDDLVDFAASYFSKLNTSRKPIHSSSTPSTQEEDDFYCSESLSLPSDRFKRPSYQQNHRLYLRRDSVAGEVYEPVNSNCVSAQRFYPKSEDARKRLENVIGNIFIFKSCGKDQINMMLDAMYERVVYQEETIIRQGDAGDNFYIIDEGEFEVLFETNGAQEKLGRLKGPGSFGELALMYNCPRSATIRACTPGVLWVLDRKSFRRILVDTTERKRRHYETLLERIPVLSQLTAYERTSLADALTTSVYRDEECIIRQDDPADCLYFIESGIVEISIRDSKDRSKVKVISTAGPGEYFGELALVNKTKRGASVHAKGGQVTCAVLEVNAFERLLGPCKGLMQRNMKTYEEERKCLGIREMPPKPGN</sequence>
<dbReference type="InterPro" id="IPR014710">
    <property type="entry name" value="RmlC-like_jellyroll"/>
</dbReference>
<evidence type="ECO:0000256" key="1">
    <source>
        <dbReference type="ARBA" id="ARBA00005753"/>
    </source>
</evidence>
<reference evidence="9 10" key="1">
    <citation type="journal article" date="2007" name="Science">
        <title>Sea anemone genome reveals ancestral eumetazoan gene repertoire and genomic organization.</title>
        <authorList>
            <person name="Putnam N.H."/>
            <person name="Srivastava M."/>
            <person name="Hellsten U."/>
            <person name="Dirks B."/>
            <person name="Chapman J."/>
            <person name="Salamov A."/>
            <person name="Terry A."/>
            <person name="Shapiro H."/>
            <person name="Lindquist E."/>
            <person name="Kapitonov V.V."/>
            <person name="Jurka J."/>
            <person name="Genikhovich G."/>
            <person name="Grigoriev I.V."/>
            <person name="Lucas S.M."/>
            <person name="Steele R.E."/>
            <person name="Finnerty J.R."/>
            <person name="Technau U."/>
            <person name="Martindale M.Q."/>
            <person name="Rokhsar D.S."/>
        </authorList>
    </citation>
    <scope>NUCLEOTIDE SEQUENCE [LARGE SCALE GENOMIC DNA]</scope>
    <source>
        <strain evidence="10">CH2 X CH6</strain>
    </source>
</reference>
<dbReference type="CDD" id="cd12099">
    <property type="entry name" value="DD_RII_PKA"/>
    <property type="match status" value="1"/>
</dbReference>
<dbReference type="InterPro" id="IPR018490">
    <property type="entry name" value="cNMP-bd_dom_sf"/>
</dbReference>
<comment type="similarity">
    <text evidence="1">Belongs to the cAMP-dependent kinase regulatory chain family.</text>
</comment>
<evidence type="ECO:0000256" key="3">
    <source>
        <dbReference type="ARBA" id="ARBA00022566"/>
    </source>
</evidence>
<organism evidence="9 10">
    <name type="scientific">Nematostella vectensis</name>
    <name type="common">Starlet sea anemone</name>
    <dbReference type="NCBI Taxonomy" id="45351"/>
    <lineage>
        <taxon>Eukaryota</taxon>
        <taxon>Metazoa</taxon>
        <taxon>Cnidaria</taxon>
        <taxon>Anthozoa</taxon>
        <taxon>Hexacorallia</taxon>
        <taxon>Actiniaria</taxon>
        <taxon>Edwardsiidae</taxon>
        <taxon>Nematostella</taxon>
    </lineage>
</organism>
<dbReference type="CDD" id="cd00038">
    <property type="entry name" value="CAP_ED"/>
    <property type="match status" value="2"/>
</dbReference>
<dbReference type="GO" id="GO:0005952">
    <property type="term" value="C:cAMP-dependent protein kinase complex"/>
    <property type="evidence" value="ECO:0000318"/>
    <property type="project" value="GO_Central"/>
</dbReference>
<dbReference type="Pfam" id="PF00027">
    <property type="entry name" value="cNMP_binding"/>
    <property type="match status" value="2"/>
</dbReference>
<accession>A7RGJ3</accession>
<dbReference type="FunFam" id="2.60.120.10:FF:000006">
    <property type="entry name" value="cAMP-dependent protein kinase type I-alpha regulatory subunit"/>
    <property type="match status" value="1"/>
</dbReference>
<evidence type="ECO:0000256" key="7">
    <source>
        <dbReference type="PIRSR" id="PIRSR000548-1"/>
    </source>
</evidence>
<dbReference type="PANTHER" id="PTHR11635:SF152">
    <property type="entry name" value="CAMP-DEPENDENT PROTEIN KINASE TYPE I REGULATORY SUBUNIT-RELATED"/>
    <property type="match status" value="1"/>
</dbReference>
<dbReference type="SUPFAM" id="SSF51206">
    <property type="entry name" value="cAMP-binding domain-like"/>
    <property type="match status" value="2"/>
</dbReference>
<feature type="binding site" evidence="7">
    <location>
        <position position="333"/>
    </location>
    <ligand>
        <name>3',5'-cyclic AMP</name>
        <dbReference type="ChEBI" id="CHEBI:58165"/>
        <label>2</label>
    </ligand>
</feature>
<evidence type="ECO:0000259" key="8">
    <source>
        <dbReference type="PROSITE" id="PS50042"/>
    </source>
</evidence>
<dbReference type="OMA" id="AIARNHF"/>
<dbReference type="GO" id="GO:0005829">
    <property type="term" value="C:cytosol"/>
    <property type="evidence" value="ECO:0000318"/>
    <property type="project" value="GO_Central"/>
</dbReference>
<dbReference type="PIRSF" id="PIRSF000548">
    <property type="entry name" value="PK_regulatory"/>
    <property type="match status" value="1"/>
</dbReference>
<feature type="binding site" evidence="7">
    <location>
        <position position="199"/>
    </location>
    <ligand>
        <name>3',5'-cyclic AMP</name>
        <dbReference type="ChEBI" id="CHEBI:58165"/>
        <label>1</label>
    </ligand>
</feature>
<name>A7RGJ3_NEMVE</name>
<dbReference type="Pfam" id="PF02197">
    <property type="entry name" value="RIIa"/>
    <property type="match status" value="1"/>
</dbReference>
<dbReference type="Proteomes" id="UP000001593">
    <property type="component" value="Unassembled WGS sequence"/>
</dbReference>
<feature type="domain" description="Cyclic nucleotide-binding" evidence="8">
    <location>
        <begin position="130"/>
        <end position="249"/>
    </location>
</feature>
<keyword evidence="10" id="KW-1185">Reference proteome</keyword>
<dbReference type="SMART" id="SM00394">
    <property type="entry name" value="RIIa"/>
    <property type="match status" value="1"/>
</dbReference>
<dbReference type="InterPro" id="IPR003117">
    <property type="entry name" value="cAMP_dep_PK_reg_su_I/II_a/b"/>
</dbReference>
<dbReference type="SUPFAM" id="SSF47391">
    <property type="entry name" value="Dimerization-anchoring domain of cAMP-dependent PK regulatory subunit"/>
    <property type="match status" value="1"/>
</dbReference>
<dbReference type="InterPro" id="IPR018488">
    <property type="entry name" value="cNMP-bd_CS"/>
</dbReference>
<dbReference type="OrthoDB" id="417078at2759"/>
<dbReference type="STRING" id="45351.A7RGJ3"/>
<dbReference type="InterPro" id="IPR012198">
    <property type="entry name" value="cAMP_dep_PK_reg_su"/>
</dbReference>
<evidence type="ECO:0000256" key="4">
    <source>
        <dbReference type="ARBA" id="ARBA00022737"/>
    </source>
</evidence>
<dbReference type="GO" id="GO:0034236">
    <property type="term" value="F:protein kinase A catalytic subunit binding"/>
    <property type="evidence" value="ECO:0000318"/>
    <property type="project" value="GO_Central"/>
</dbReference>
<dbReference type="EMBL" id="DS469509">
    <property type="protein sequence ID" value="EDO49534.1"/>
    <property type="molecule type" value="Genomic_DNA"/>
</dbReference>
<dbReference type="HOGENOM" id="CLU_018310_2_0_1"/>
<keyword evidence="2" id="KW-0597">Phosphoprotein</keyword>
<dbReference type="InterPro" id="IPR050503">
    <property type="entry name" value="cAMP-dep_PK_reg_su-like"/>
</dbReference>
<keyword evidence="3 7" id="KW-0116">cAMP-binding</keyword>
<dbReference type="eggNOG" id="KOG1113">
    <property type="taxonomic scope" value="Eukaryota"/>
</dbReference>
<dbReference type="Gene3D" id="1.20.890.10">
    <property type="entry name" value="cAMP-dependent protein kinase regulatory subunit, dimerization-anchoring domain"/>
    <property type="match status" value="1"/>
</dbReference>
<evidence type="ECO:0000256" key="5">
    <source>
        <dbReference type="ARBA" id="ARBA00022741"/>
    </source>
</evidence>
<dbReference type="PROSITE" id="PS50042">
    <property type="entry name" value="CNMP_BINDING_3"/>
    <property type="match status" value="2"/>
</dbReference>
<evidence type="ECO:0000313" key="10">
    <source>
        <dbReference type="Proteomes" id="UP000001593"/>
    </source>
</evidence>
<dbReference type="InParanoid" id="A7RGJ3"/>
<dbReference type="PhylomeDB" id="A7RGJ3"/>
<dbReference type="PRINTS" id="PR00103">
    <property type="entry name" value="CAMPKINASE"/>
</dbReference>
<dbReference type="InterPro" id="IPR000595">
    <property type="entry name" value="cNMP-bd_dom"/>
</dbReference>
<keyword evidence="5 7" id="KW-0547">Nucleotide-binding</keyword>
<dbReference type="AlphaFoldDB" id="A7RGJ3"/>
<protein>
    <recommendedName>
        <fullName evidence="8">Cyclic nucleotide-binding domain-containing protein</fullName>
    </recommendedName>
</protein>